<proteinExistence type="predicted"/>
<gene>
    <name evidence="1" type="ORF">LITE_LOCUS7615</name>
</gene>
<keyword evidence="2" id="KW-1185">Reference proteome</keyword>
<comment type="caution">
    <text evidence="1">The sequence shown here is derived from an EMBL/GenBank/DDBJ whole genome shotgun (WGS) entry which is preliminary data.</text>
</comment>
<evidence type="ECO:0000313" key="1">
    <source>
        <dbReference type="EMBL" id="CAI0392623.1"/>
    </source>
</evidence>
<sequence>MSRQQTCDSMTFRLISNMERRLKCLVNDQNVSYV</sequence>
<evidence type="ECO:0000313" key="2">
    <source>
        <dbReference type="Proteomes" id="UP001154282"/>
    </source>
</evidence>
<protein>
    <submittedName>
        <fullName evidence="1">Uncharacterized protein</fullName>
    </submittedName>
</protein>
<reference evidence="1" key="1">
    <citation type="submission" date="2022-08" db="EMBL/GenBank/DDBJ databases">
        <authorList>
            <person name="Gutierrez-Valencia J."/>
        </authorList>
    </citation>
    <scope>NUCLEOTIDE SEQUENCE</scope>
</reference>
<dbReference type="Proteomes" id="UP001154282">
    <property type="component" value="Unassembled WGS sequence"/>
</dbReference>
<organism evidence="1 2">
    <name type="scientific">Linum tenue</name>
    <dbReference type="NCBI Taxonomy" id="586396"/>
    <lineage>
        <taxon>Eukaryota</taxon>
        <taxon>Viridiplantae</taxon>
        <taxon>Streptophyta</taxon>
        <taxon>Embryophyta</taxon>
        <taxon>Tracheophyta</taxon>
        <taxon>Spermatophyta</taxon>
        <taxon>Magnoliopsida</taxon>
        <taxon>eudicotyledons</taxon>
        <taxon>Gunneridae</taxon>
        <taxon>Pentapetalae</taxon>
        <taxon>rosids</taxon>
        <taxon>fabids</taxon>
        <taxon>Malpighiales</taxon>
        <taxon>Linaceae</taxon>
        <taxon>Linum</taxon>
    </lineage>
</organism>
<name>A0AAV0I6D6_9ROSI</name>
<accession>A0AAV0I6D6</accession>
<dbReference type="AlphaFoldDB" id="A0AAV0I6D6"/>
<dbReference type="EMBL" id="CAMGYJ010000003">
    <property type="protein sequence ID" value="CAI0392623.1"/>
    <property type="molecule type" value="Genomic_DNA"/>
</dbReference>